<evidence type="ECO:0000259" key="6">
    <source>
        <dbReference type="Pfam" id="PF01368"/>
    </source>
</evidence>
<dbReference type="GO" id="GO:0008409">
    <property type="term" value="F:5'-3' exonuclease activity"/>
    <property type="evidence" value="ECO:0007669"/>
    <property type="project" value="InterPro"/>
</dbReference>
<feature type="domain" description="DDH" evidence="6">
    <location>
        <begin position="79"/>
        <end position="218"/>
    </location>
</feature>
<keyword evidence="5 9" id="KW-0269">Exonuclease</keyword>
<dbReference type="NCBIfam" id="TIGR00644">
    <property type="entry name" value="recJ"/>
    <property type="match status" value="1"/>
</dbReference>
<dbReference type="Proteomes" id="UP000320421">
    <property type="component" value="Chromosome"/>
</dbReference>
<dbReference type="InterPro" id="IPR051673">
    <property type="entry name" value="SSDNA_exonuclease_RecJ"/>
</dbReference>
<protein>
    <recommendedName>
        <fullName evidence="2">Single-stranded-DNA-specific exonuclease RecJ</fullName>
    </recommendedName>
</protein>
<dbReference type="Pfam" id="PF17768">
    <property type="entry name" value="RecJ_OB"/>
    <property type="match status" value="1"/>
</dbReference>
<name>A0A517PPJ5_9PLAN</name>
<evidence type="ECO:0000256" key="5">
    <source>
        <dbReference type="ARBA" id="ARBA00022839"/>
    </source>
</evidence>
<dbReference type="Gene3D" id="3.10.310.30">
    <property type="match status" value="1"/>
</dbReference>
<dbReference type="Pfam" id="PF02272">
    <property type="entry name" value="DHHA1"/>
    <property type="match status" value="1"/>
</dbReference>
<dbReference type="PANTHER" id="PTHR30255">
    <property type="entry name" value="SINGLE-STRANDED-DNA-SPECIFIC EXONUCLEASE RECJ"/>
    <property type="match status" value="1"/>
</dbReference>
<comment type="similarity">
    <text evidence="1">Belongs to the RecJ family.</text>
</comment>
<evidence type="ECO:0000313" key="10">
    <source>
        <dbReference type="Proteomes" id="UP000320421"/>
    </source>
</evidence>
<sequence length="587" mass="64378">MTQNWRFAPHDESQVRRLSSEMRISPLLAQVLIARGLQDVGTARSFINARMNELLDPCSMPGIEEATDRVIAALNSKRRITIYGDYDVDGMTATSILLQCITLANGQCDYFIPNRLDDGYGLNCDAILELHEEDPERLLITVDCGITSVTEAALAKELGLELIITDHHQMDEELPAAACLVHPRLPGGDYEFPHLCGAGVALKLAWAVCQKLGDGQKASPQMREFLKCAVGLAAIGTIADVVPLVGENRIIVRYGLGALAELAPLGLQELMKVAEIKTGQPLDTEDIGFAIAPRLNAAGRLGQARLAVELLTTSNRERAVQLALYLDELNKNRRTVERRILKQAREMVEENAEWEEHQTLVLAHPDWHPGVIGIVANRVAEHFEKPTVLIALEAATRTGQGSARSFAGFDLHAGFSSCAEHLMRFGGHQAAAGLRIEEDKIEDFRQAFAAYAATAPPPSDDDLLVKIDAEVCLNEITKQAVLELDCLGPFGQENPRPQFVATRVELAEPPKTMGEGGRHLSLVFQQHKTRIRAIAFGKGEWASQMEEAGGPFSISFAPNINRFRGFESVQLQLKDWISETADTTVTS</sequence>
<feature type="domain" description="RecJ OB" evidence="8">
    <location>
        <begin position="467"/>
        <end position="575"/>
    </location>
</feature>
<evidence type="ECO:0000313" key="9">
    <source>
        <dbReference type="EMBL" id="QDT21278.1"/>
    </source>
</evidence>
<keyword evidence="3" id="KW-0540">Nuclease</keyword>
<evidence type="ECO:0000256" key="3">
    <source>
        <dbReference type="ARBA" id="ARBA00022722"/>
    </source>
</evidence>
<organism evidence="9 10">
    <name type="scientific">Gimesia chilikensis</name>
    <dbReference type="NCBI Taxonomy" id="2605989"/>
    <lineage>
        <taxon>Bacteria</taxon>
        <taxon>Pseudomonadati</taxon>
        <taxon>Planctomycetota</taxon>
        <taxon>Planctomycetia</taxon>
        <taxon>Planctomycetales</taxon>
        <taxon>Planctomycetaceae</taxon>
        <taxon>Gimesia</taxon>
    </lineage>
</organism>
<dbReference type="InterPro" id="IPR001667">
    <property type="entry name" value="DDH_dom"/>
</dbReference>
<dbReference type="GO" id="GO:0006281">
    <property type="term" value="P:DNA repair"/>
    <property type="evidence" value="ECO:0007669"/>
    <property type="project" value="InterPro"/>
</dbReference>
<dbReference type="InterPro" id="IPR041122">
    <property type="entry name" value="RecJ_OB"/>
</dbReference>
<dbReference type="InterPro" id="IPR038763">
    <property type="entry name" value="DHH_sf"/>
</dbReference>
<evidence type="ECO:0000256" key="2">
    <source>
        <dbReference type="ARBA" id="ARBA00019841"/>
    </source>
</evidence>
<dbReference type="Pfam" id="PF01368">
    <property type="entry name" value="DHH"/>
    <property type="match status" value="1"/>
</dbReference>
<gene>
    <name evidence="9" type="primary">recJ</name>
    <name evidence="9" type="ORF">HG66A1_30770</name>
</gene>
<reference evidence="9 10" key="1">
    <citation type="submission" date="2019-02" db="EMBL/GenBank/DDBJ databases">
        <title>Deep-cultivation of Planctomycetes and their phenomic and genomic characterization uncovers novel biology.</title>
        <authorList>
            <person name="Wiegand S."/>
            <person name="Jogler M."/>
            <person name="Boedeker C."/>
            <person name="Pinto D."/>
            <person name="Vollmers J."/>
            <person name="Rivas-Marin E."/>
            <person name="Kohn T."/>
            <person name="Peeters S.H."/>
            <person name="Heuer A."/>
            <person name="Rast P."/>
            <person name="Oberbeckmann S."/>
            <person name="Bunk B."/>
            <person name="Jeske O."/>
            <person name="Meyerdierks A."/>
            <person name="Storesund J.E."/>
            <person name="Kallscheuer N."/>
            <person name="Luecker S."/>
            <person name="Lage O.M."/>
            <person name="Pohl T."/>
            <person name="Merkel B.J."/>
            <person name="Hornburger P."/>
            <person name="Mueller R.-W."/>
            <person name="Bruemmer F."/>
            <person name="Labrenz M."/>
            <person name="Spormann A.M."/>
            <person name="Op den Camp H."/>
            <person name="Overmann J."/>
            <person name="Amann R."/>
            <person name="Jetten M.S.M."/>
            <person name="Mascher T."/>
            <person name="Medema M.H."/>
            <person name="Devos D.P."/>
            <person name="Kaster A.-K."/>
            <person name="Ovreas L."/>
            <person name="Rohde M."/>
            <person name="Galperin M.Y."/>
            <person name="Jogler C."/>
        </authorList>
    </citation>
    <scope>NUCLEOTIDE SEQUENCE [LARGE SCALE GENOMIC DNA]</scope>
    <source>
        <strain evidence="9 10">HG66A1</strain>
    </source>
</reference>
<dbReference type="GO" id="GO:0006310">
    <property type="term" value="P:DNA recombination"/>
    <property type="evidence" value="ECO:0007669"/>
    <property type="project" value="InterPro"/>
</dbReference>
<dbReference type="OrthoDB" id="9809852at2"/>
<dbReference type="SUPFAM" id="SSF64182">
    <property type="entry name" value="DHH phosphoesterases"/>
    <property type="match status" value="1"/>
</dbReference>
<dbReference type="InterPro" id="IPR003156">
    <property type="entry name" value="DHHA1_dom"/>
</dbReference>
<evidence type="ECO:0000259" key="7">
    <source>
        <dbReference type="Pfam" id="PF02272"/>
    </source>
</evidence>
<dbReference type="InterPro" id="IPR004610">
    <property type="entry name" value="RecJ"/>
</dbReference>
<dbReference type="RefSeq" id="WP_145185349.1">
    <property type="nucleotide sequence ID" value="NZ_CP036266.1"/>
</dbReference>
<dbReference type="Gene3D" id="3.90.1640.30">
    <property type="match status" value="1"/>
</dbReference>
<evidence type="ECO:0000256" key="1">
    <source>
        <dbReference type="ARBA" id="ARBA00005915"/>
    </source>
</evidence>
<evidence type="ECO:0000256" key="4">
    <source>
        <dbReference type="ARBA" id="ARBA00022801"/>
    </source>
</evidence>
<dbReference type="PANTHER" id="PTHR30255:SF2">
    <property type="entry name" value="SINGLE-STRANDED-DNA-SPECIFIC EXONUCLEASE RECJ"/>
    <property type="match status" value="1"/>
</dbReference>
<dbReference type="GO" id="GO:0003676">
    <property type="term" value="F:nucleic acid binding"/>
    <property type="evidence" value="ECO:0007669"/>
    <property type="project" value="InterPro"/>
</dbReference>
<keyword evidence="10" id="KW-1185">Reference proteome</keyword>
<keyword evidence="4 9" id="KW-0378">Hydrolase</keyword>
<feature type="domain" description="DHHA1" evidence="7">
    <location>
        <begin position="360"/>
        <end position="452"/>
    </location>
</feature>
<dbReference type="EMBL" id="CP036266">
    <property type="protein sequence ID" value="QDT21278.1"/>
    <property type="molecule type" value="Genomic_DNA"/>
</dbReference>
<evidence type="ECO:0000259" key="8">
    <source>
        <dbReference type="Pfam" id="PF17768"/>
    </source>
</evidence>
<accession>A0A517PPJ5</accession>
<proteinExistence type="inferred from homology"/>
<dbReference type="AlphaFoldDB" id="A0A517PPJ5"/>